<reference evidence="2" key="1">
    <citation type="submission" date="2023-06" db="EMBL/GenBank/DDBJ databases">
        <title>Genome-scale phylogeny and comparative genomics of the fungal order Sordariales.</title>
        <authorList>
            <consortium name="Lawrence Berkeley National Laboratory"/>
            <person name="Hensen N."/>
            <person name="Bonometti L."/>
            <person name="Westerberg I."/>
            <person name="Brannstrom I.O."/>
            <person name="Guillou S."/>
            <person name="Cros-Aarteil S."/>
            <person name="Calhoun S."/>
            <person name="Haridas S."/>
            <person name="Kuo A."/>
            <person name="Mondo S."/>
            <person name="Pangilinan J."/>
            <person name="Riley R."/>
            <person name="Labutti K."/>
            <person name="Andreopoulos B."/>
            <person name="Lipzen A."/>
            <person name="Chen C."/>
            <person name="Yanf M."/>
            <person name="Daum C."/>
            <person name="Ng V."/>
            <person name="Clum A."/>
            <person name="Steindorff A."/>
            <person name="Ohm R."/>
            <person name="Martin F."/>
            <person name="Silar P."/>
            <person name="Natvig D."/>
            <person name="Lalanne C."/>
            <person name="Gautier V."/>
            <person name="Ament-Velasquez S.L."/>
            <person name="Kruys A."/>
            <person name="Hutchinson M.I."/>
            <person name="Powell A.J."/>
            <person name="Barry K."/>
            <person name="Miller A.N."/>
            <person name="Grigoriev I.V."/>
            <person name="Debuchy R."/>
            <person name="Gladieux P."/>
            <person name="Thoren M.H."/>
            <person name="Johannesson H."/>
        </authorList>
    </citation>
    <scope>NUCLEOTIDE SEQUENCE</scope>
    <source>
        <strain evidence="2">8032-3</strain>
    </source>
</reference>
<dbReference type="AlphaFoldDB" id="A0AAJ0C8C8"/>
<keyword evidence="3" id="KW-1185">Reference proteome</keyword>
<comment type="caution">
    <text evidence="2">The sequence shown here is derived from an EMBL/GenBank/DDBJ whole genome shotgun (WGS) entry which is preliminary data.</text>
</comment>
<accession>A0AAJ0C8C8</accession>
<gene>
    <name evidence="2" type="ORF">QBC33DRAFT_566173</name>
</gene>
<dbReference type="Pfam" id="PF06985">
    <property type="entry name" value="HET"/>
    <property type="match status" value="1"/>
</dbReference>
<name>A0AAJ0C8C8_9PEZI</name>
<proteinExistence type="predicted"/>
<dbReference type="PANTHER" id="PTHR33112:SF16">
    <property type="entry name" value="HETEROKARYON INCOMPATIBILITY DOMAIN-CONTAINING PROTEIN"/>
    <property type="match status" value="1"/>
</dbReference>
<dbReference type="GeneID" id="85313634"/>
<protein>
    <submittedName>
        <fullName evidence="2">Heterokaryon incompatibility protein-domain-containing protein</fullName>
    </submittedName>
</protein>
<evidence type="ECO:0000313" key="3">
    <source>
        <dbReference type="Proteomes" id="UP001244011"/>
    </source>
</evidence>
<evidence type="ECO:0000259" key="1">
    <source>
        <dbReference type="Pfam" id="PF06985"/>
    </source>
</evidence>
<organism evidence="2 3">
    <name type="scientific">Phialemonium atrogriseum</name>
    <dbReference type="NCBI Taxonomy" id="1093897"/>
    <lineage>
        <taxon>Eukaryota</taxon>
        <taxon>Fungi</taxon>
        <taxon>Dikarya</taxon>
        <taxon>Ascomycota</taxon>
        <taxon>Pezizomycotina</taxon>
        <taxon>Sordariomycetes</taxon>
        <taxon>Sordariomycetidae</taxon>
        <taxon>Cephalothecales</taxon>
        <taxon>Cephalothecaceae</taxon>
        <taxon>Phialemonium</taxon>
    </lineage>
</organism>
<dbReference type="RefSeq" id="XP_060288256.1">
    <property type="nucleotide sequence ID" value="XM_060430447.1"/>
</dbReference>
<dbReference type="InterPro" id="IPR010730">
    <property type="entry name" value="HET"/>
</dbReference>
<feature type="domain" description="Heterokaryon incompatibility" evidence="1">
    <location>
        <begin position="169"/>
        <end position="324"/>
    </location>
</feature>
<evidence type="ECO:0000313" key="2">
    <source>
        <dbReference type="EMBL" id="KAK1772043.1"/>
    </source>
</evidence>
<sequence>MALCAYCDAYQEPASLLEKPLALPSYGQLERNAAQGCEGCRFFRDAILRIRLDGGAEAPSPESSVSIRAAWRQRWVNLSCWDPQSSPAPIEARILPGWFNAFEPTFLIPENPTEEACWQRAREWLRECTEHGCAPQVDTPLPKRVIELADDESAPPRLFLPPPGTTGRFVALTHCWGPAAAHMTKLLSANEAAWQSDGGIDVSSLSRNFVDALVVARRLGFRHVWIDALCIVQDSAADWVEQAPEMTTIYGTAALVLSAASAAHSDQGFLVPRAALTSPLLGASRERYFVADVHVVGEHEWRKVPPLSVVGGSVLSSRGWAAQERILATRILHYTTFEMIWECARCCRFESTRPQVEEGGPDARHGQGMVLNKADMLVPAAQWRRAHDHQTEPRKDEAGSEPDAILRVWFNCLQEFSPRRLTYSSDKLPAVAGLAAMFSISLRGAGGYLAGLWSGHVARCLAWQCQVNRRTTVYHRAPSWSWASVDGEVWYDWEGADHILHSSVASSPWPSRHNPRLVDHHMVLGSGSNPYMGVEEGSFIVLEGNCMDARTLKSLSFGTCCEVKPDGRGGYSGSYSGRPGFDNGPEEIVLMQLQWTTKEFDPARRVVICGLLLCGTGSEPTFRRIGLARFAIPSGPGNVDGQFKMDRSLEETYDSLRWRRRALKLI</sequence>
<dbReference type="EMBL" id="MU838998">
    <property type="protein sequence ID" value="KAK1772043.1"/>
    <property type="molecule type" value="Genomic_DNA"/>
</dbReference>
<dbReference type="PANTHER" id="PTHR33112">
    <property type="entry name" value="DOMAIN PROTEIN, PUTATIVE-RELATED"/>
    <property type="match status" value="1"/>
</dbReference>
<dbReference type="Proteomes" id="UP001244011">
    <property type="component" value="Unassembled WGS sequence"/>
</dbReference>